<evidence type="ECO:0000313" key="1">
    <source>
        <dbReference type="EMBL" id="CAL1239234.1"/>
    </source>
</evidence>
<dbReference type="RefSeq" id="WP_348758817.1">
    <property type="nucleotide sequence ID" value="NZ_OZ026884.1"/>
</dbReference>
<dbReference type="SUPFAM" id="SSF53850">
    <property type="entry name" value="Periplasmic binding protein-like II"/>
    <property type="match status" value="1"/>
</dbReference>
<accession>A0ABP1C4V4</accession>
<dbReference type="EMBL" id="OZ026884">
    <property type="protein sequence ID" value="CAL1239234.1"/>
    <property type="molecule type" value="Genomic_DNA"/>
</dbReference>
<dbReference type="Pfam" id="PF12974">
    <property type="entry name" value="Phosphonate-bd"/>
    <property type="match status" value="1"/>
</dbReference>
<evidence type="ECO:0000313" key="2">
    <source>
        <dbReference type="Proteomes" id="UP001497493"/>
    </source>
</evidence>
<proteinExistence type="predicted"/>
<reference evidence="1 2" key="1">
    <citation type="submission" date="2024-04" db="EMBL/GenBank/DDBJ databases">
        <authorList>
            <person name="Cremers G."/>
        </authorList>
    </citation>
    <scope>NUCLEOTIDE SEQUENCE [LARGE SCALE GENOMIC DNA]</scope>
    <source>
        <strain evidence="1">MeCH1-AG</strain>
    </source>
</reference>
<protein>
    <submittedName>
        <fullName evidence="1">ABC-type phosphate/phosphonate transport system periplasmic component</fullName>
    </submittedName>
</protein>
<gene>
    <name evidence="1" type="ORF">MECH1_V1_0458</name>
</gene>
<dbReference type="Proteomes" id="UP001497493">
    <property type="component" value="Chromosome"/>
</dbReference>
<organism evidence="1 2">
    <name type="scientific">Candidatus Methylocalor cossyra</name>
    <dbReference type="NCBI Taxonomy" id="3108543"/>
    <lineage>
        <taxon>Bacteria</taxon>
        <taxon>Pseudomonadati</taxon>
        <taxon>Pseudomonadota</taxon>
        <taxon>Gammaproteobacteria</taxon>
        <taxon>Methylococcales</taxon>
        <taxon>Methylococcaceae</taxon>
        <taxon>Candidatus Methylocalor</taxon>
    </lineage>
</organism>
<name>A0ABP1C4V4_9GAMM</name>
<keyword evidence="2" id="KW-1185">Reference proteome</keyword>
<sequence>MIYNFTVSPDFGPEKLPGWYIFNTWLQKALGETVHLEVYPDFKSQREAIKAGKVDLIYANPYDASMLVREKGFISLAKPKSKSDEAIIAVNAARGVCSVEELRPGITVAATDDPDVRTMGMILLEPADLHPGNITLELCDSYVLVAKRLFNGEAEVGIFLAEAFDELSSVVKSRLRVLVQSEIQVVHHSLMLGPALAFQRDRLRNALLEMSSSTKGCEILRGLGFDQWEPVDQEAVEFMIDLMDTLLV</sequence>